<keyword evidence="3" id="KW-1185">Reference proteome</keyword>
<name>A0A370TAI1_9HELO</name>
<dbReference type="PROSITE" id="PS50011">
    <property type="entry name" value="PROTEIN_KINASE_DOM"/>
    <property type="match status" value="1"/>
</dbReference>
<dbReference type="OrthoDB" id="5327538at2759"/>
<dbReference type="PANTHER" id="PTHR21310">
    <property type="entry name" value="AMINOGLYCOSIDE PHOSPHOTRANSFERASE-RELATED-RELATED"/>
    <property type="match status" value="1"/>
</dbReference>
<evidence type="ECO:0000313" key="3">
    <source>
        <dbReference type="Proteomes" id="UP000254866"/>
    </source>
</evidence>
<dbReference type="InterPro" id="IPR051678">
    <property type="entry name" value="AGP_Transferase"/>
</dbReference>
<feature type="domain" description="Protein kinase" evidence="1">
    <location>
        <begin position="41"/>
        <end position="460"/>
    </location>
</feature>
<dbReference type="GO" id="GO:0004672">
    <property type="term" value="F:protein kinase activity"/>
    <property type="evidence" value="ECO:0007669"/>
    <property type="project" value="InterPro"/>
</dbReference>
<dbReference type="InterPro" id="IPR011009">
    <property type="entry name" value="Kinase-like_dom_sf"/>
</dbReference>
<dbReference type="GO" id="GO:0005524">
    <property type="term" value="F:ATP binding"/>
    <property type="evidence" value="ECO:0007669"/>
    <property type="project" value="InterPro"/>
</dbReference>
<organism evidence="2 3">
    <name type="scientific">Venustampulla echinocandica</name>
    <dbReference type="NCBI Taxonomy" id="2656787"/>
    <lineage>
        <taxon>Eukaryota</taxon>
        <taxon>Fungi</taxon>
        <taxon>Dikarya</taxon>
        <taxon>Ascomycota</taxon>
        <taxon>Pezizomycotina</taxon>
        <taxon>Leotiomycetes</taxon>
        <taxon>Helotiales</taxon>
        <taxon>Pleuroascaceae</taxon>
        <taxon>Venustampulla</taxon>
    </lineage>
</organism>
<sequence length="480" mass="53980">MANVDAIVEKSIDEQTELFINSIDPATVCSIASSHNNGASCTLISNPLRGSFNICYPVIFGPDGNGQKWIVRIPLVPRVALVDEKLESEVAVMNFVQQKTTIPIPRIHGYAIKSQSQVGFAYVVIDYIEGDTLFDIGLSSLDESQKSYLYSQLADIFIQLRSHEFSCVGSLSIPKNNSEGYIIRRPLSIDLNQQELEGLQPGHISHLDDTYASAVDYVYSQMQLVLNWFSKGRNSVLSEFDAEIALYDLYQFQALAVEWINPTYNHGPFILMHGDLRPTNIIVNKDLTIMSIINWEWSRIIPAQLFVPPTWLTGLELSGIRSYFARKDYMVELVKLRDIVATRESQLPPTLNGHPLSKIWSELESNNSFLIAAGLLSLTSIANTYGDCLDYSYHGNNDRPGRAKSFVQARWQLLRLVKKKVVDRAAYLEDLERHGMAHLEHESPAVENLVSESKEEHLHLESQLLPSDGLVQEVGCSHLK</sequence>
<dbReference type="Proteomes" id="UP000254866">
    <property type="component" value="Unassembled WGS sequence"/>
</dbReference>
<dbReference type="Gene3D" id="3.90.1200.10">
    <property type="match status" value="1"/>
</dbReference>
<dbReference type="EMBL" id="NPIC01000014">
    <property type="protein sequence ID" value="RDL30802.1"/>
    <property type="molecule type" value="Genomic_DNA"/>
</dbReference>
<evidence type="ECO:0000259" key="1">
    <source>
        <dbReference type="PROSITE" id="PS50011"/>
    </source>
</evidence>
<comment type="caution">
    <text evidence="2">The sequence shown here is derived from an EMBL/GenBank/DDBJ whole genome shotgun (WGS) entry which is preliminary data.</text>
</comment>
<dbReference type="RefSeq" id="XP_031865178.1">
    <property type="nucleotide sequence ID" value="XM_032018770.1"/>
</dbReference>
<dbReference type="Gene3D" id="3.30.200.20">
    <property type="entry name" value="Phosphorylase Kinase, domain 1"/>
    <property type="match status" value="1"/>
</dbReference>
<dbReference type="InterPro" id="IPR000719">
    <property type="entry name" value="Prot_kinase_dom"/>
</dbReference>
<dbReference type="PANTHER" id="PTHR21310:SF37">
    <property type="entry name" value="AMINOGLYCOSIDE PHOSPHOTRANSFERASE DOMAIN-CONTAINING PROTEIN"/>
    <property type="match status" value="1"/>
</dbReference>
<evidence type="ECO:0000313" key="2">
    <source>
        <dbReference type="EMBL" id="RDL30802.1"/>
    </source>
</evidence>
<reference evidence="2 3" key="1">
    <citation type="journal article" date="2018" name="IMA Fungus">
        <title>IMA Genome-F 9: Draft genome sequence of Annulohypoxylon stygium, Aspergillus mulundensis, Berkeleyomyces basicola (syn. Thielaviopsis basicola), Ceratocystis smalleyi, two Cercospora beticola strains, Coleophoma cylindrospora, Fusarium fracticaudum, Phialophora cf. hyalina, and Morchella septimelata.</title>
        <authorList>
            <person name="Wingfield B.D."/>
            <person name="Bills G.F."/>
            <person name="Dong Y."/>
            <person name="Huang W."/>
            <person name="Nel W.J."/>
            <person name="Swalarsk-Parry B.S."/>
            <person name="Vaghefi N."/>
            <person name="Wilken P.M."/>
            <person name="An Z."/>
            <person name="de Beer Z.W."/>
            <person name="De Vos L."/>
            <person name="Chen L."/>
            <person name="Duong T.A."/>
            <person name="Gao Y."/>
            <person name="Hammerbacher A."/>
            <person name="Kikkert J.R."/>
            <person name="Li Y."/>
            <person name="Li H."/>
            <person name="Li K."/>
            <person name="Li Q."/>
            <person name="Liu X."/>
            <person name="Ma X."/>
            <person name="Naidoo K."/>
            <person name="Pethybridge S.J."/>
            <person name="Sun J."/>
            <person name="Steenkamp E.T."/>
            <person name="van der Nest M.A."/>
            <person name="van Wyk S."/>
            <person name="Wingfield M.J."/>
            <person name="Xiong C."/>
            <person name="Yue Q."/>
            <person name="Zhang X."/>
        </authorList>
    </citation>
    <scope>NUCLEOTIDE SEQUENCE [LARGE SCALE GENOMIC DNA]</scope>
    <source>
        <strain evidence="2 3">BP 5553</strain>
    </source>
</reference>
<dbReference type="Pfam" id="PF01636">
    <property type="entry name" value="APH"/>
    <property type="match status" value="1"/>
</dbReference>
<gene>
    <name evidence="2" type="ORF">BP5553_10147</name>
</gene>
<proteinExistence type="predicted"/>
<dbReference type="GeneID" id="43602996"/>
<accession>A0A370TAI1</accession>
<dbReference type="InterPro" id="IPR002575">
    <property type="entry name" value="Aminoglycoside_PTrfase"/>
</dbReference>
<dbReference type="AlphaFoldDB" id="A0A370TAI1"/>
<dbReference type="SUPFAM" id="SSF56112">
    <property type="entry name" value="Protein kinase-like (PK-like)"/>
    <property type="match status" value="1"/>
</dbReference>
<protein>
    <recommendedName>
        <fullName evidence="1">Protein kinase domain-containing protein</fullName>
    </recommendedName>
</protein>